<gene>
    <name evidence="2" type="ORF">ACFO5X_15090</name>
</gene>
<dbReference type="EMBL" id="JBHSGI010000024">
    <property type="protein sequence ID" value="MFC4669888.1"/>
    <property type="molecule type" value="Genomic_DNA"/>
</dbReference>
<keyword evidence="1" id="KW-0732">Signal</keyword>
<evidence type="ECO:0000256" key="1">
    <source>
        <dbReference type="SAM" id="SignalP"/>
    </source>
</evidence>
<dbReference type="RefSeq" id="WP_380718320.1">
    <property type="nucleotide sequence ID" value="NZ_JBHSGI010000024.1"/>
</dbReference>
<protein>
    <recommendedName>
        <fullName evidence="4">DUF995 domain-containing protein</fullName>
    </recommendedName>
</protein>
<dbReference type="Proteomes" id="UP001595973">
    <property type="component" value="Unassembled WGS sequence"/>
</dbReference>
<evidence type="ECO:0000313" key="2">
    <source>
        <dbReference type="EMBL" id="MFC4669888.1"/>
    </source>
</evidence>
<evidence type="ECO:0000313" key="3">
    <source>
        <dbReference type="Proteomes" id="UP001595973"/>
    </source>
</evidence>
<comment type="caution">
    <text evidence="2">The sequence shown here is derived from an EMBL/GenBank/DDBJ whole genome shotgun (WGS) entry which is preliminary data.</text>
</comment>
<evidence type="ECO:0008006" key="4">
    <source>
        <dbReference type="Google" id="ProtNLM"/>
    </source>
</evidence>
<reference evidence="3" key="1">
    <citation type="journal article" date="2019" name="Int. J. Syst. Evol. Microbiol.">
        <title>The Global Catalogue of Microorganisms (GCM) 10K type strain sequencing project: providing services to taxonomists for standard genome sequencing and annotation.</title>
        <authorList>
            <consortium name="The Broad Institute Genomics Platform"/>
            <consortium name="The Broad Institute Genome Sequencing Center for Infectious Disease"/>
            <person name="Wu L."/>
            <person name="Ma J."/>
        </authorList>
    </citation>
    <scope>NUCLEOTIDE SEQUENCE [LARGE SCALE GENOMIC DNA]</scope>
    <source>
        <strain evidence="3">CGMCC 4.7283</strain>
    </source>
</reference>
<name>A0ABV9KIP8_9RHOB</name>
<keyword evidence="3" id="KW-1185">Reference proteome</keyword>
<accession>A0ABV9KIP8</accession>
<organism evidence="2 3">
    <name type="scientific">Seohaeicola nanhaiensis</name>
    <dbReference type="NCBI Taxonomy" id="1387282"/>
    <lineage>
        <taxon>Bacteria</taxon>
        <taxon>Pseudomonadati</taxon>
        <taxon>Pseudomonadota</taxon>
        <taxon>Alphaproteobacteria</taxon>
        <taxon>Rhodobacterales</taxon>
        <taxon>Roseobacteraceae</taxon>
        <taxon>Seohaeicola</taxon>
    </lineage>
</organism>
<sequence>MVRVALILIALAAMPASAQSTLSAEAFDAYTRGKTLYYGNDGEAYGVERYLEGRRVVWSFLDGKCKDGIWYEEAGQICFVYEDSDGPQCWTFQQTQSGLVAQFRNDPAATELYEARDMGDEMLCYGPDIGV</sequence>
<proteinExistence type="predicted"/>
<feature type="chain" id="PRO_5047146247" description="DUF995 domain-containing protein" evidence="1">
    <location>
        <begin position="19"/>
        <end position="131"/>
    </location>
</feature>
<feature type="signal peptide" evidence="1">
    <location>
        <begin position="1"/>
        <end position="18"/>
    </location>
</feature>